<name>A0A1R4JAC3_9MICO</name>
<evidence type="ECO:0000259" key="8">
    <source>
        <dbReference type="PROSITE" id="PS50850"/>
    </source>
</evidence>
<feature type="transmembrane region" description="Helical" evidence="7">
    <location>
        <begin position="312"/>
        <end position="336"/>
    </location>
</feature>
<organism evidence="9 10">
    <name type="scientific">Mycetocola reblochoni REB411</name>
    <dbReference type="NCBI Taxonomy" id="1255698"/>
    <lineage>
        <taxon>Bacteria</taxon>
        <taxon>Bacillati</taxon>
        <taxon>Actinomycetota</taxon>
        <taxon>Actinomycetes</taxon>
        <taxon>Micrococcales</taxon>
        <taxon>Microbacteriaceae</taxon>
        <taxon>Mycetocola</taxon>
    </lineage>
</organism>
<feature type="transmembrane region" description="Helical" evidence="7">
    <location>
        <begin position="343"/>
        <end position="365"/>
    </location>
</feature>
<keyword evidence="3" id="KW-1003">Cell membrane</keyword>
<dbReference type="Proteomes" id="UP000196778">
    <property type="component" value="Unassembled WGS sequence"/>
</dbReference>
<dbReference type="InterPro" id="IPR011701">
    <property type="entry name" value="MFS"/>
</dbReference>
<gene>
    <name evidence="9" type="ORF">FM119_06375</name>
</gene>
<evidence type="ECO:0000313" key="9">
    <source>
        <dbReference type="EMBL" id="SJN29070.1"/>
    </source>
</evidence>
<dbReference type="PANTHER" id="PTHR42718">
    <property type="entry name" value="MAJOR FACILITATOR SUPERFAMILY MULTIDRUG TRANSPORTER MFSC"/>
    <property type="match status" value="1"/>
</dbReference>
<protein>
    <submittedName>
        <fullName evidence="9">Putative efflux MFS permease</fullName>
    </submittedName>
</protein>
<feature type="transmembrane region" description="Helical" evidence="7">
    <location>
        <begin position="175"/>
        <end position="199"/>
    </location>
</feature>
<feature type="transmembrane region" description="Helical" evidence="7">
    <location>
        <begin position="278"/>
        <end position="300"/>
    </location>
</feature>
<feature type="transmembrane region" description="Helical" evidence="7">
    <location>
        <begin position="211"/>
        <end position="231"/>
    </location>
</feature>
<proteinExistence type="predicted"/>
<keyword evidence="10" id="KW-1185">Reference proteome</keyword>
<keyword evidence="4 7" id="KW-0812">Transmembrane</keyword>
<dbReference type="InterPro" id="IPR036259">
    <property type="entry name" value="MFS_trans_sf"/>
</dbReference>
<feature type="transmembrane region" description="Helical" evidence="7">
    <location>
        <begin position="149"/>
        <end position="169"/>
    </location>
</feature>
<feature type="transmembrane region" description="Helical" evidence="7">
    <location>
        <begin position="237"/>
        <end position="257"/>
    </location>
</feature>
<dbReference type="PROSITE" id="PS50850">
    <property type="entry name" value="MFS"/>
    <property type="match status" value="1"/>
</dbReference>
<evidence type="ECO:0000256" key="5">
    <source>
        <dbReference type="ARBA" id="ARBA00022989"/>
    </source>
</evidence>
<feature type="transmembrane region" description="Helical" evidence="7">
    <location>
        <begin position="91"/>
        <end position="110"/>
    </location>
</feature>
<keyword evidence="5 7" id="KW-1133">Transmembrane helix</keyword>
<dbReference type="Gene3D" id="1.20.1250.20">
    <property type="entry name" value="MFS general substrate transporter like domains"/>
    <property type="match status" value="1"/>
</dbReference>
<feature type="transmembrane region" description="Helical" evidence="7">
    <location>
        <begin position="415"/>
        <end position="432"/>
    </location>
</feature>
<evidence type="ECO:0000256" key="6">
    <source>
        <dbReference type="ARBA" id="ARBA00023136"/>
    </source>
</evidence>
<reference evidence="10" key="1">
    <citation type="submission" date="2017-02" db="EMBL/GenBank/DDBJ databases">
        <authorList>
            <person name="Dridi B."/>
        </authorList>
    </citation>
    <scope>NUCLEOTIDE SEQUENCE [LARGE SCALE GENOMIC DNA]</scope>
    <source>
        <strain evidence="10">EB411</strain>
    </source>
</reference>
<dbReference type="GO" id="GO:0005886">
    <property type="term" value="C:plasma membrane"/>
    <property type="evidence" value="ECO:0007669"/>
    <property type="project" value="UniProtKB-SubCell"/>
</dbReference>
<sequence>MSQRASIPTSSITIPSRAGLREWLALTVLMLPVLLVSVDNTVLHFALPEISEELRPSASELLWMVDIYPLILAGLLVSMGSLGDRIGRRRLLLIGATGFAAVSIVAAFAPSPLALIGARAALGFFGAMLMPSTLSLLRNLFLDARQRRLAIAVWASGFAAGSALGPIVGGLLLEHFWWGSVFLLAVPVLVPLLVTAPFLIPDSKDPHPGPVDPVSIVLSLLAMVPLVYAIKEFASEGVTAAVIASVLVGTVSGVLFVRRQLRRPSPMLDVRLFRLPQFSSAILVNLLSVVALSGGLLFITQHLQLVLGLSPIQSGLVMLPGLVTMILAGLLVVPIAGRIRPRFVIPVAMLFTISGYLMVALAGVELSQTDILVAFILLGLGIGAAETVSNDLVIATAPASKAGAASAVSETAYELGSVLGTAVLGTVLMSAYRQNVVLPEGLTAADQAAAGETLGGAVSVSQGLGGEAGAELLHSAQLAFDSGIAPTAAIGVAVVAAAAVIAFLGLRRVGLDGAKHE</sequence>
<feature type="domain" description="Major facilitator superfamily (MFS) profile" evidence="8">
    <location>
        <begin position="25"/>
        <end position="510"/>
    </location>
</feature>
<comment type="subcellular location">
    <subcellularLocation>
        <location evidence="1">Cell membrane</location>
        <topology evidence="1">Multi-pass membrane protein</topology>
    </subcellularLocation>
</comment>
<feature type="transmembrane region" description="Helical" evidence="7">
    <location>
        <begin position="61"/>
        <end position="79"/>
    </location>
</feature>
<keyword evidence="6 7" id="KW-0472">Membrane</keyword>
<feature type="transmembrane region" description="Helical" evidence="7">
    <location>
        <begin position="371"/>
        <end position="394"/>
    </location>
</feature>
<keyword evidence="2" id="KW-0813">Transport</keyword>
<feature type="transmembrane region" description="Helical" evidence="7">
    <location>
        <begin position="116"/>
        <end position="137"/>
    </location>
</feature>
<dbReference type="RefSeq" id="WP_179205244.1">
    <property type="nucleotide sequence ID" value="NZ_FUKR01000036.1"/>
</dbReference>
<evidence type="ECO:0000256" key="2">
    <source>
        <dbReference type="ARBA" id="ARBA00022448"/>
    </source>
</evidence>
<feature type="transmembrane region" description="Helical" evidence="7">
    <location>
        <begin position="484"/>
        <end position="506"/>
    </location>
</feature>
<feature type="transmembrane region" description="Helical" evidence="7">
    <location>
        <begin position="20"/>
        <end position="38"/>
    </location>
</feature>
<dbReference type="PANTHER" id="PTHR42718:SF47">
    <property type="entry name" value="METHYL VIOLOGEN RESISTANCE PROTEIN SMVA"/>
    <property type="match status" value="1"/>
</dbReference>
<dbReference type="CDD" id="cd17321">
    <property type="entry name" value="MFS_MMR_MDR_like"/>
    <property type="match status" value="1"/>
</dbReference>
<evidence type="ECO:0000256" key="7">
    <source>
        <dbReference type="SAM" id="Phobius"/>
    </source>
</evidence>
<accession>A0A1R4JAC3</accession>
<evidence type="ECO:0000256" key="1">
    <source>
        <dbReference type="ARBA" id="ARBA00004651"/>
    </source>
</evidence>
<dbReference type="AlphaFoldDB" id="A0A1R4JAC3"/>
<evidence type="ECO:0000313" key="10">
    <source>
        <dbReference type="Proteomes" id="UP000196778"/>
    </source>
</evidence>
<evidence type="ECO:0000256" key="4">
    <source>
        <dbReference type="ARBA" id="ARBA00022692"/>
    </source>
</evidence>
<dbReference type="Gene3D" id="1.20.1720.10">
    <property type="entry name" value="Multidrug resistance protein D"/>
    <property type="match status" value="1"/>
</dbReference>
<dbReference type="GO" id="GO:0022857">
    <property type="term" value="F:transmembrane transporter activity"/>
    <property type="evidence" value="ECO:0007669"/>
    <property type="project" value="InterPro"/>
</dbReference>
<dbReference type="SUPFAM" id="SSF103473">
    <property type="entry name" value="MFS general substrate transporter"/>
    <property type="match status" value="1"/>
</dbReference>
<dbReference type="InterPro" id="IPR020846">
    <property type="entry name" value="MFS_dom"/>
</dbReference>
<dbReference type="EMBL" id="FUKR01000036">
    <property type="protein sequence ID" value="SJN29070.1"/>
    <property type="molecule type" value="Genomic_DNA"/>
</dbReference>
<evidence type="ECO:0000256" key="3">
    <source>
        <dbReference type="ARBA" id="ARBA00022475"/>
    </source>
</evidence>
<dbReference type="Pfam" id="PF07690">
    <property type="entry name" value="MFS_1"/>
    <property type="match status" value="1"/>
</dbReference>